<evidence type="ECO:0008006" key="4">
    <source>
        <dbReference type="Google" id="ProtNLM"/>
    </source>
</evidence>
<proteinExistence type="predicted"/>
<evidence type="ECO:0000313" key="3">
    <source>
        <dbReference type="Proteomes" id="UP000823674"/>
    </source>
</evidence>
<keyword evidence="3" id="KW-1185">Reference proteome</keyword>
<dbReference type="EMBL" id="JADBGQ010000009">
    <property type="protein sequence ID" value="KAG5378207.1"/>
    <property type="molecule type" value="Genomic_DNA"/>
</dbReference>
<protein>
    <recommendedName>
        <fullName evidence="4">Aspartic peptidase DDI1-type domain-containing protein</fullName>
    </recommendedName>
</protein>
<organism evidence="2 3">
    <name type="scientific">Brassica rapa subsp. trilocularis</name>
    <dbReference type="NCBI Taxonomy" id="1813537"/>
    <lineage>
        <taxon>Eukaryota</taxon>
        <taxon>Viridiplantae</taxon>
        <taxon>Streptophyta</taxon>
        <taxon>Embryophyta</taxon>
        <taxon>Tracheophyta</taxon>
        <taxon>Spermatophyta</taxon>
        <taxon>Magnoliopsida</taxon>
        <taxon>eudicotyledons</taxon>
        <taxon>Gunneridae</taxon>
        <taxon>Pentapetalae</taxon>
        <taxon>rosids</taxon>
        <taxon>malvids</taxon>
        <taxon>Brassicales</taxon>
        <taxon>Brassicaceae</taxon>
        <taxon>Brassiceae</taxon>
        <taxon>Brassica</taxon>
    </lineage>
</organism>
<feature type="region of interest" description="Disordered" evidence="1">
    <location>
        <begin position="77"/>
        <end position="175"/>
    </location>
</feature>
<dbReference type="InterPro" id="IPR021109">
    <property type="entry name" value="Peptidase_aspartic_dom_sf"/>
</dbReference>
<evidence type="ECO:0000313" key="2">
    <source>
        <dbReference type="EMBL" id="KAG5378207.1"/>
    </source>
</evidence>
<dbReference type="Gene3D" id="2.40.70.10">
    <property type="entry name" value="Acid Proteases"/>
    <property type="match status" value="1"/>
</dbReference>
<feature type="compositionally biased region" description="Basic and acidic residues" evidence="1">
    <location>
        <begin position="98"/>
        <end position="119"/>
    </location>
</feature>
<evidence type="ECO:0000256" key="1">
    <source>
        <dbReference type="SAM" id="MobiDB-lite"/>
    </source>
</evidence>
<gene>
    <name evidence="2" type="primary">A07g502360.1_BraROA</name>
    <name evidence="2" type="ORF">IGI04_026049</name>
</gene>
<feature type="compositionally biased region" description="Pro residues" evidence="1">
    <location>
        <begin position="139"/>
        <end position="154"/>
    </location>
</feature>
<feature type="non-terminal residue" evidence="2">
    <location>
        <position position="263"/>
    </location>
</feature>
<dbReference type="Proteomes" id="UP000823674">
    <property type="component" value="Chromosome A07"/>
</dbReference>
<comment type="caution">
    <text evidence="2">The sequence shown here is derived from an EMBL/GenBank/DDBJ whole genome shotgun (WGS) entry which is preliminary data.</text>
</comment>
<name>A0ABQ7KW54_BRACM</name>
<sequence length="263" mass="29578">MVNIVILTQDENGNMYDQDGHLRNATGQKIDAQGTVIPDANATGAAQHTDYSRHRLTSSAESTECNAVRILTHEEFAAKHPHPPSPFYDKINRSVKPTNDRQSESNVDRHNTPPIDRRAPLTYQVRLPSIDNNYINALRPPPKPLASPPEPKPNPFNSSPEPVQEEQEIEGRRERKVTEEDIRRMFHQVREKMKHMITLTKKSDPEKFAIPCVVKGVEFPHSMCNTGASVSILPRIMADQLGLAIEPSTESFTFVDLSEKRSG</sequence>
<reference evidence="2 3" key="1">
    <citation type="submission" date="2021-03" db="EMBL/GenBank/DDBJ databases">
        <authorList>
            <person name="King G.J."/>
            <person name="Bancroft I."/>
            <person name="Baten A."/>
            <person name="Bloomfield J."/>
            <person name="Borpatragohain P."/>
            <person name="He Z."/>
            <person name="Irish N."/>
            <person name="Irwin J."/>
            <person name="Liu K."/>
            <person name="Mauleon R.P."/>
            <person name="Moore J."/>
            <person name="Morris R."/>
            <person name="Ostergaard L."/>
            <person name="Wang B."/>
            <person name="Wells R."/>
        </authorList>
    </citation>
    <scope>NUCLEOTIDE SEQUENCE [LARGE SCALE GENOMIC DNA]</scope>
    <source>
        <strain evidence="2">R-o-18</strain>
        <tissue evidence="2">Leaf</tissue>
    </source>
</reference>
<accession>A0ABQ7KW54</accession>